<keyword evidence="8" id="KW-1185">Reference proteome</keyword>
<dbReference type="Gene3D" id="1.10.8.10">
    <property type="entry name" value="DNA helicase RuvA subunit, C-terminal domain"/>
    <property type="match status" value="1"/>
</dbReference>
<evidence type="ECO:0000313" key="7">
    <source>
        <dbReference type="EMBL" id="KAK3702567.1"/>
    </source>
</evidence>
<dbReference type="SMART" id="SM00165">
    <property type="entry name" value="UBA"/>
    <property type="match status" value="1"/>
</dbReference>
<feature type="compositionally biased region" description="Polar residues" evidence="4">
    <location>
        <begin position="65"/>
        <end position="74"/>
    </location>
</feature>
<dbReference type="Pfam" id="PF22562">
    <property type="entry name" value="UBA_7"/>
    <property type="match status" value="1"/>
</dbReference>
<dbReference type="InterPro" id="IPR015940">
    <property type="entry name" value="UBA"/>
</dbReference>
<dbReference type="CDD" id="cd14302">
    <property type="entry name" value="UBA_UBXN1"/>
    <property type="match status" value="1"/>
</dbReference>
<dbReference type="InterPro" id="IPR041923">
    <property type="entry name" value="UBA_UBXN1"/>
</dbReference>
<dbReference type="GO" id="GO:0032435">
    <property type="term" value="P:negative regulation of proteasomal ubiquitin-dependent protein catabolic process"/>
    <property type="evidence" value="ECO:0007669"/>
    <property type="project" value="TreeGrafter"/>
</dbReference>
<evidence type="ECO:0000256" key="4">
    <source>
        <dbReference type="SAM" id="MobiDB-lite"/>
    </source>
</evidence>
<feature type="compositionally biased region" description="Basic and acidic residues" evidence="4">
    <location>
        <begin position="140"/>
        <end position="180"/>
    </location>
</feature>
<organism evidence="7 8">
    <name type="scientific">Elysia crispata</name>
    <name type="common">lettuce slug</name>
    <dbReference type="NCBI Taxonomy" id="231223"/>
    <lineage>
        <taxon>Eukaryota</taxon>
        <taxon>Metazoa</taxon>
        <taxon>Spiralia</taxon>
        <taxon>Lophotrochozoa</taxon>
        <taxon>Mollusca</taxon>
        <taxon>Gastropoda</taxon>
        <taxon>Heterobranchia</taxon>
        <taxon>Euthyneura</taxon>
        <taxon>Panpulmonata</taxon>
        <taxon>Sacoglossa</taxon>
        <taxon>Placobranchoidea</taxon>
        <taxon>Plakobranchidae</taxon>
        <taxon>Elysia</taxon>
    </lineage>
</organism>
<protein>
    <recommendedName>
        <fullName evidence="9">UBX domain-containing protein 1</fullName>
    </recommendedName>
</protein>
<feature type="region of interest" description="Disordered" evidence="4">
    <location>
        <begin position="42"/>
        <end position="99"/>
    </location>
</feature>
<keyword evidence="3" id="KW-0175">Coiled coil</keyword>
<dbReference type="Pfam" id="PF24560">
    <property type="entry name" value="zf-C2H2_OTU1_C"/>
    <property type="match status" value="1"/>
</dbReference>
<evidence type="ECO:0000256" key="3">
    <source>
        <dbReference type="ARBA" id="ARBA00023054"/>
    </source>
</evidence>
<evidence type="ECO:0008006" key="9">
    <source>
        <dbReference type="Google" id="ProtNLM"/>
    </source>
</evidence>
<dbReference type="InterPro" id="IPR029071">
    <property type="entry name" value="Ubiquitin-like_domsf"/>
</dbReference>
<evidence type="ECO:0000313" key="8">
    <source>
        <dbReference type="Proteomes" id="UP001283361"/>
    </source>
</evidence>
<comment type="subcellular location">
    <subcellularLocation>
        <location evidence="1">Cytoplasm</location>
    </subcellularLocation>
</comment>
<feature type="domain" description="UBA" evidence="5">
    <location>
        <begin position="1"/>
        <end position="40"/>
    </location>
</feature>
<dbReference type="GO" id="GO:0031397">
    <property type="term" value="P:negative regulation of protein ubiquitination"/>
    <property type="evidence" value="ECO:0007669"/>
    <property type="project" value="TreeGrafter"/>
</dbReference>
<dbReference type="Pfam" id="PF00789">
    <property type="entry name" value="UBX"/>
    <property type="match status" value="1"/>
</dbReference>
<evidence type="ECO:0000256" key="1">
    <source>
        <dbReference type="ARBA" id="ARBA00004496"/>
    </source>
</evidence>
<feature type="region of interest" description="Disordered" evidence="4">
    <location>
        <begin position="121"/>
        <end position="268"/>
    </location>
</feature>
<dbReference type="PROSITE" id="PS50033">
    <property type="entry name" value="UBX"/>
    <property type="match status" value="1"/>
</dbReference>
<dbReference type="SUPFAM" id="SSF46934">
    <property type="entry name" value="UBA-like"/>
    <property type="match status" value="1"/>
</dbReference>
<name>A0AAE0XQ31_9GAST</name>
<reference evidence="7" key="1">
    <citation type="journal article" date="2023" name="G3 (Bethesda)">
        <title>A reference genome for the long-term kleptoplast-retaining sea slug Elysia crispata morphotype clarki.</title>
        <authorList>
            <person name="Eastman K.E."/>
            <person name="Pendleton A.L."/>
            <person name="Shaikh M.A."/>
            <person name="Suttiyut T."/>
            <person name="Ogas R."/>
            <person name="Tomko P."/>
            <person name="Gavelis G."/>
            <person name="Widhalm J.R."/>
            <person name="Wisecaver J.H."/>
        </authorList>
    </citation>
    <scope>NUCLEOTIDE SEQUENCE</scope>
    <source>
        <strain evidence="7">ECLA1</strain>
    </source>
</reference>
<dbReference type="GO" id="GO:0005634">
    <property type="term" value="C:nucleus"/>
    <property type="evidence" value="ECO:0007669"/>
    <property type="project" value="TreeGrafter"/>
</dbReference>
<dbReference type="PANTHER" id="PTHR46340">
    <property type="entry name" value="UBX DOMAIN-CONTAINING PROTEIN 1"/>
    <property type="match status" value="1"/>
</dbReference>
<feature type="compositionally biased region" description="Basic and acidic residues" evidence="4">
    <location>
        <begin position="195"/>
        <end position="245"/>
    </location>
</feature>
<gene>
    <name evidence="7" type="ORF">RRG08_042560</name>
</gene>
<accession>A0AAE0XQ31</accession>
<comment type="caution">
    <text evidence="7">The sequence shown here is derived from an EMBL/GenBank/DDBJ whole genome shotgun (WGS) entry which is preliminary data.</text>
</comment>
<dbReference type="InterPro" id="IPR009060">
    <property type="entry name" value="UBA-like_sf"/>
</dbReference>
<evidence type="ECO:0000259" key="5">
    <source>
        <dbReference type="PROSITE" id="PS50030"/>
    </source>
</evidence>
<dbReference type="PROSITE" id="PS50030">
    <property type="entry name" value="UBA"/>
    <property type="match status" value="1"/>
</dbReference>
<evidence type="ECO:0000259" key="6">
    <source>
        <dbReference type="PROSITE" id="PS50033"/>
    </source>
</evidence>
<dbReference type="GO" id="GO:0036435">
    <property type="term" value="F:K48-linked polyubiquitin modification-dependent protein binding"/>
    <property type="evidence" value="ECO:0007669"/>
    <property type="project" value="TreeGrafter"/>
</dbReference>
<sequence length="351" mass="39247">MPTDAETLVEMGFSMNRASKALAKTGYKGVQLAMDWLFAHADDPDIDEPFDAPKGNVLGKEPGSTDATPTNEQGNGEAGASSQRDEEQTLQAKSLKCDENKMQVFKSAQSSSCGKLLKSEMDAQAHAARTQHSNFSESIEEIKPLTEEEKKEQLAKLQERIKQKRLEKEEEEKKEQISREKMRRNQGRDLGAAKQKLEEAEMRKIAEERRREKMEEKLARQRVKEQIEKDKRDRAAKFAKEKEKVNPSAPAPAPVASPTTAPAAAQPSKEYTDCRLQIRLTNGQALTQTFGAKEPLSAVRLYVEMNRTDTTGPFSLMTSFPRRVFSSADMDMPLDSLGLVPSAVLIVTRMQ</sequence>
<dbReference type="Gene3D" id="3.10.20.90">
    <property type="entry name" value="Phosphatidylinositol 3-kinase Catalytic Subunit, Chain A, domain 1"/>
    <property type="match status" value="1"/>
</dbReference>
<dbReference type="InterPro" id="IPR057766">
    <property type="entry name" value="Znf-C2H2_OTU1-like_C"/>
</dbReference>
<feature type="domain" description="UBX" evidence="6">
    <location>
        <begin position="269"/>
        <end position="347"/>
    </location>
</feature>
<dbReference type="SMART" id="SM00166">
    <property type="entry name" value="UBX"/>
    <property type="match status" value="1"/>
</dbReference>
<feature type="compositionally biased region" description="Low complexity" evidence="4">
    <location>
        <begin position="256"/>
        <end position="268"/>
    </location>
</feature>
<dbReference type="CDD" id="cd01772">
    <property type="entry name" value="UBX_UBXN1"/>
    <property type="match status" value="1"/>
</dbReference>
<evidence type="ECO:0000256" key="2">
    <source>
        <dbReference type="ARBA" id="ARBA00022490"/>
    </source>
</evidence>
<keyword evidence="2" id="KW-0963">Cytoplasm</keyword>
<dbReference type="EMBL" id="JAWDGP010007852">
    <property type="protein sequence ID" value="KAK3702567.1"/>
    <property type="molecule type" value="Genomic_DNA"/>
</dbReference>
<dbReference type="GO" id="GO:1903094">
    <property type="term" value="P:negative regulation of protein K48-linked deubiquitination"/>
    <property type="evidence" value="ECO:0007669"/>
    <property type="project" value="TreeGrafter"/>
</dbReference>
<proteinExistence type="predicted"/>
<dbReference type="PANTHER" id="PTHR46340:SF1">
    <property type="entry name" value="UBX DOMAIN-CONTAINING PROTEIN 1"/>
    <property type="match status" value="1"/>
</dbReference>
<dbReference type="InterPro" id="IPR001012">
    <property type="entry name" value="UBX_dom"/>
</dbReference>
<dbReference type="SUPFAM" id="SSF54236">
    <property type="entry name" value="Ubiquitin-like"/>
    <property type="match status" value="1"/>
</dbReference>
<dbReference type="AlphaFoldDB" id="A0AAE0XQ31"/>
<dbReference type="GO" id="GO:0005737">
    <property type="term" value="C:cytoplasm"/>
    <property type="evidence" value="ECO:0007669"/>
    <property type="project" value="UniProtKB-SubCell"/>
</dbReference>
<dbReference type="Proteomes" id="UP001283361">
    <property type="component" value="Unassembled WGS sequence"/>
</dbReference>